<evidence type="ECO:0000313" key="2">
    <source>
        <dbReference type="Proteomes" id="UP000003604"/>
    </source>
</evidence>
<proteinExistence type="predicted"/>
<accession>D0I753</accession>
<organism evidence="1 2">
    <name type="scientific">Grimontia hollisae CIP 101886</name>
    <dbReference type="NCBI Taxonomy" id="675812"/>
    <lineage>
        <taxon>Bacteria</taxon>
        <taxon>Pseudomonadati</taxon>
        <taxon>Pseudomonadota</taxon>
        <taxon>Gammaproteobacteria</taxon>
        <taxon>Vibrionales</taxon>
        <taxon>Vibrionaceae</taxon>
        <taxon>Grimontia</taxon>
    </lineage>
</organism>
<dbReference type="EMBL" id="ADAQ01000011">
    <property type="protein sequence ID" value="EEY72472.1"/>
    <property type="molecule type" value="Genomic_DNA"/>
</dbReference>
<gene>
    <name evidence="1" type="ORF">VHA_001572</name>
</gene>
<name>D0I753_GRIHO</name>
<dbReference type="AlphaFoldDB" id="D0I753"/>
<comment type="caution">
    <text evidence="1">The sequence shown here is derived from an EMBL/GenBank/DDBJ whole genome shotgun (WGS) entry which is preliminary data.</text>
</comment>
<evidence type="ECO:0000313" key="1">
    <source>
        <dbReference type="EMBL" id="EEY72472.1"/>
    </source>
</evidence>
<reference evidence="1 2" key="1">
    <citation type="submission" date="2009-10" db="EMBL/GenBank/DDBJ databases">
        <authorList>
            <consortium name="Los Alamos National Laboratory (LANL)"/>
            <consortium name="National Microbial Pathogen Data Resource (NMPDR)"/>
            <person name="Saunders E.H."/>
            <person name="Munk A.C."/>
            <person name="Tapia R."/>
            <person name="Green L."/>
            <person name="Rogers Y."/>
            <person name="Detter J.C."/>
            <person name="Bruce D."/>
            <person name="Brettin T.S."/>
            <person name="Colwell R.R."/>
            <person name="Huq A."/>
            <person name="Grim C.J."/>
            <person name="Hasan N.A."/>
            <person name="Bartels D."/>
            <person name="Vonstein V."/>
        </authorList>
    </citation>
    <scope>NUCLEOTIDE SEQUENCE [LARGE SCALE GENOMIC DNA]</scope>
    <source>
        <strain evidence="1 2">CIP 101886</strain>
    </source>
</reference>
<keyword evidence="2" id="KW-1185">Reference proteome</keyword>
<sequence length="61" mass="7115">MLLMVCWANSVVSISYCFKRWRFSWLNRHFRIQGVIIGGLAGKMTAYSGGGFLCCYFFYEE</sequence>
<dbReference type="Proteomes" id="UP000003604">
    <property type="component" value="Unassembled WGS sequence"/>
</dbReference>
<protein>
    <submittedName>
        <fullName evidence="1">Uncharacterized protein</fullName>
    </submittedName>
</protein>